<dbReference type="SUPFAM" id="SSF54593">
    <property type="entry name" value="Glyoxalase/Bleomycin resistance protein/Dihydroxybiphenyl dioxygenase"/>
    <property type="match status" value="1"/>
</dbReference>
<dbReference type="PANTHER" id="PTHR33990">
    <property type="entry name" value="PROTEIN YJDN-RELATED"/>
    <property type="match status" value="1"/>
</dbReference>
<dbReference type="RefSeq" id="WP_129453189.1">
    <property type="nucleotide sequence ID" value="NZ_JACXYX010000003.1"/>
</dbReference>
<sequence length="142" mass="15041">MSVLLNPYLNFPDVKAREAMEFYRSVLGGDLSIMTFGDMGTEGPLASQVMHGQLTTPGGITLMGADAPPEMVQVTFGDNVSISLSGGPEDGDELRAWFAALSDGGQVRQPLEPAPWGDEFGMFVDRFGIGWLVNIAGSSAPS</sequence>
<accession>A0A4V1RNA4</accession>
<dbReference type="InterPro" id="IPR028973">
    <property type="entry name" value="PhnB-like"/>
</dbReference>
<comment type="caution">
    <text evidence="2">The sequence shown here is derived from an EMBL/GenBank/DDBJ whole genome shotgun (WGS) entry which is preliminary data.</text>
</comment>
<gene>
    <name evidence="2" type="ORF">EUA07_01355</name>
</gene>
<dbReference type="AlphaFoldDB" id="A0A4V1RNA4"/>
<dbReference type="EMBL" id="SDWU01000001">
    <property type="protein sequence ID" value="RYC05167.1"/>
    <property type="molecule type" value="Genomic_DNA"/>
</dbReference>
<dbReference type="PANTHER" id="PTHR33990:SF1">
    <property type="entry name" value="PROTEIN YJDN"/>
    <property type="match status" value="1"/>
</dbReference>
<organism evidence="2 3">
    <name type="scientific">Nocardioides ganghwensis</name>
    <dbReference type="NCBI Taxonomy" id="252230"/>
    <lineage>
        <taxon>Bacteria</taxon>
        <taxon>Bacillati</taxon>
        <taxon>Actinomycetota</taxon>
        <taxon>Actinomycetes</taxon>
        <taxon>Propionibacteriales</taxon>
        <taxon>Nocardioidaceae</taxon>
        <taxon>Nocardioides</taxon>
    </lineage>
</organism>
<feature type="domain" description="PhnB-like" evidence="1">
    <location>
        <begin position="7"/>
        <end position="133"/>
    </location>
</feature>
<protein>
    <submittedName>
        <fullName evidence="2">VOC family protein</fullName>
    </submittedName>
</protein>
<dbReference type="CDD" id="cd06588">
    <property type="entry name" value="PhnB_like"/>
    <property type="match status" value="1"/>
</dbReference>
<proteinExistence type="predicted"/>
<evidence type="ECO:0000259" key="1">
    <source>
        <dbReference type="Pfam" id="PF06983"/>
    </source>
</evidence>
<name>A0A4V1RNA4_9ACTN</name>
<evidence type="ECO:0000313" key="3">
    <source>
        <dbReference type="Proteomes" id="UP000293291"/>
    </source>
</evidence>
<dbReference type="InterPro" id="IPR029068">
    <property type="entry name" value="Glyas_Bleomycin-R_OHBP_Dase"/>
</dbReference>
<dbReference type="Proteomes" id="UP000293291">
    <property type="component" value="Unassembled WGS sequence"/>
</dbReference>
<reference evidence="2 3" key="1">
    <citation type="submission" date="2019-01" db="EMBL/GenBank/DDBJ databases">
        <title>Novel species of Nocardioides.</title>
        <authorList>
            <person name="Liu Q."/>
            <person name="Xin Y.-H."/>
        </authorList>
    </citation>
    <scope>NUCLEOTIDE SEQUENCE [LARGE SCALE GENOMIC DNA]</scope>
    <source>
        <strain evidence="2 3">CGMCC 4.6875</strain>
    </source>
</reference>
<dbReference type="OrthoDB" id="9795306at2"/>
<keyword evidence="3" id="KW-1185">Reference proteome</keyword>
<dbReference type="Pfam" id="PF06983">
    <property type="entry name" value="3-dmu-9_3-mt"/>
    <property type="match status" value="1"/>
</dbReference>
<evidence type="ECO:0000313" key="2">
    <source>
        <dbReference type="EMBL" id="RYC05167.1"/>
    </source>
</evidence>
<dbReference type="Gene3D" id="3.10.180.10">
    <property type="entry name" value="2,3-Dihydroxybiphenyl 1,2-Dioxygenase, domain 1"/>
    <property type="match status" value="1"/>
</dbReference>